<protein>
    <submittedName>
        <fullName evidence="3">Uncharacterized protein</fullName>
    </submittedName>
</protein>
<dbReference type="WBParaSite" id="jg13045">
    <property type="protein sequence ID" value="jg13045"/>
    <property type="gene ID" value="jg13045"/>
</dbReference>
<name>A0A915CVH2_9BILA</name>
<reference evidence="3" key="1">
    <citation type="submission" date="2022-11" db="UniProtKB">
        <authorList>
            <consortium name="WormBaseParasite"/>
        </authorList>
    </citation>
    <scope>IDENTIFICATION</scope>
</reference>
<accession>A0A915CVH2</accession>
<sequence length="84" mass="9230">MVHQSPSGTPLITNAIATNSPKGSSSPKRSTSPKRESIPIMNDDAYKQQHREEARKKLNGETDSKNDLEKVLKKGDEAKGKRGQ</sequence>
<keyword evidence="2" id="KW-1185">Reference proteome</keyword>
<dbReference type="AlphaFoldDB" id="A0A915CVH2"/>
<feature type="compositionally biased region" description="Polar residues" evidence="1">
    <location>
        <begin position="1"/>
        <end position="19"/>
    </location>
</feature>
<proteinExistence type="predicted"/>
<feature type="compositionally biased region" description="Basic and acidic residues" evidence="1">
    <location>
        <begin position="44"/>
        <end position="84"/>
    </location>
</feature>
<evidence type="ECO:0000313" key="2">
    <source>
        <dbReference type="Proteomes" id="UP000887574"/>
    </source>
</evidence>
<organism evidence="2 3">
    <name type="scientific">Ditylenchus dipsaci</name>
    <dbReference type="NCBI Taxonomy" id="166011"/>
    <lineage>
        <taxon>Eukaryota</taxon>
        <taxon>Metazoa</taxon>
        <taxon>Ecdysozoa</taxon>
        <taxon>Nematoda</taxon>
        <taxon>Chromadorea</taxon>
        <taxon>Rhabditida</taxon>
        <taxon>Tylenchina</taxon>
        <taxon>Tylenchomorpha</taxon>
        <taxon>Sphaerularioidea</taxon>
        <taxon>Anguinidae</taxon>
        <taxon>Anguininae</taxon>
        <taxon>Ditylenchus</taxon>
    </lineage>
</organism>
<feature type="region of interest" description="Disordered" evidence="1">
    <location>
        <begin position="1"/>
        <end position="84"/>
    </location>
</feature>
<dbReference type="Proteomes" id="UP000887574">
    <property type="component" value="Unplaced"/>
</dbReference>
<evidence type="ECO:0000313" key="3">
    <source>
        <dbReference type="WBParaSite" id="jg13045"/>
    </source>
</evidence>
<evidence type="ECO:0000256" key="1">
    <source>
        <dbReference type="SAM" id="MobiDB-lite"/>
    </source>
</evidence>
<feature type="compositionally biased region" description="Low complexity" evidence="1">
    <location>
        <begin position="20"/>
        <end position="30"/>
    </location>
</feature>